<organism evidence="1 2">
    <name type="scientific">Dactylosporangium matsuzakiense</name>
    <dbReference type="NCBI Taxonomy" id="53360"/>
    <lineage>
        <taxon>Bacteria</taxon>
        <taxon>Bacillati</taxon>
        <taxon>Actinomycetota</taxon>
        <taxon>Actinomycetes</taxon>
        <taxon>Micromonosporales</taxon>
        <taxon>Micromonosporaceae</taxon>
        <taxon>Dactylosporangium</taxon>
    </lineage>
</organism>
<comment type="caution">
    <text evidence="1">The sequence shown here is derived from an EMBL/GenBank/DDBJ whole genome shotgun (WGS) entry which is preliminary data.</text>
</comment>
<dbReference type="EMBL" id="BSFP01000159">
    <property type="protein sequence ID" value="GLL08559.1"/>
    <property type="molecule type" value="Genomic_DNA"/>
</dbReference>
<evidence type="ECO:0000313" key="2">
    <source>
        <dbReference type="Proteomes" id="UP001143480"/>
    </source>
</evidence>
<gene>
    <name evidence="1" type="ORF">GCM10017581_103260</name>
</gene>
<sequence length="121" mass="12214">MHRDFAAVEIDPVPLQAEQFAAAAGQGVHLAGSDVGDEVAAQDVAVVAQRGLGDVAFPLGEPGLELRGEAAVGGQVGAGEGLPGRGLGGQGVLLTEEPLAFICQRLPSEVGGRSMVNCQRT</sequence>
<keyword evidence="2" id="KW-1185">Reference proteome</keyword>
<protein>
    <submittedName>
        <fullName evidence="1">Uncharacterized protein</fullName>
    </submittedName>
</protein>
<dbReference type="AlphaFoldDB" id="A0A9W6L031"/>
<proteinExistence type="predicted"/>
<reference evidence="1" key="2">
    <citation type="submission" date="2023-01" db="EMBL/GenBank/DDBJ databases">
        <authorList>
            <person name="Sun Q."/>
            <person name="Evtushenko L."/>
        </authorList>
    </citation>
    <scope>NUCLEOTIDE SEQUENCE</scope>
    <source>
        <strain evidence="1">VKM Ac-1321</strain>
    </source>
</reference>
<name>A0A9W6L031_9ACTN</name>
<accession>A0A9W6L031</accession>
<dbReference type="Proteomes" id="UP001143480">
    <property type="component" value="Unassembled WGS sequence"/>
</dbReference>
<evidence type="ECO:0000313" key="1">
    <source>
        <dbReference type="EMBL" id="GLL08559.1"/>
    </source>
</evidence>
<reference evidence="1" key="1">
    <citation type="journal article" date="2014" name="Int. J. Syst. Evol. Microbiol.">
        <title>Complete genome sequence of Corynebacterium casei LMG S-19264T (=DSM 44701T), isolated from a smear-ripened cheese.</title>
        <authorList>
            <consortium name="US DOE Joint Genome Institute (JGI-PGF)"/>
            <person name="Walter F."/>
            <person name="Albersmeier A."/>
            <person name="Kalinowski J."/>
            <person name="Ruckert C."/>
        </authorList>
    </citation>
    <scope>NUCLEOTIDE SEQUENCE</scope>
    <source>
        <strain evidence="1">VKM Ac-1321</strain>
    </source>
</reference>